<dbReference type="InterPro" id="IPR029787">
    <property type="entry name" value="Nucleotide_cyclase"/>
</dbReference>
<reference evidence="1" key="1">
    <citation type="submission" date="2021-03" db="EMBL/GenBank/DDBJ databases">
        <title>novel species isolated from a fishpond in China.</title>
        <authorList>
            <person name="Lu H."/>
            <person name="Cai Z."/>
        </authorList>
    </citation>
    <scope>NUCLEOTIDE SEQUENCE</scope>
    <source>
        <strain evidence="1">JCM 30855</strain>
    </source>
</reference>
<name>A0A939DS79_9ALTE</name>
<dbReference type="AlphaFoldDB" id="A0A939DS79"/>
<accession>A0A939DS79</accession>
<dbReference type="SUPFAM" id="SSF55073">
    <property type="entry name" value="Nucleotide cyclase"/>
    <property type="match status" value="1"/>
</dbReference>
<dbReference type="RefSeq" id="WP_206575097.1">
    <property type="nucleotide sequence ID" value="NZ_JAFKCV010000012.1"/>
</dbReference>
<proteinExistence type="predicted"/>
<dbReference type="EMBL" id="JAFKCV010000012">
    <property type="protein sequence ID" value="MBN7826986.1"/>
    <property type="molecule type" value="Genomic_DNA"/>
</dbReference>
<gene>
    <name evidence="1" type="ORF">J0A66_17265</name>
</gene>
<keyword evidence="2" id="KW-1185">Reference proteome</keyword>
<dbReference type="Gene3D" id="3.30.70.1230">
    <property type="entry name" value="Nucleotide cyclase"/>
    <property type="match status" value="1"/>
</dbReference>
<evidence type="ECO:0000313" key="2">
    <source>
        <dbReference type="Proteomes" id="UP000664654"/>
    </source>
</evidence>
<evidence type="ECO:0000313" key="1">
    <source>
        <dbReference type="EMBL" id="MBN7826986.1"/>
    </source>
</evidence>
<comment type="caution">
    <text evidence="1">The sequence shown here is derived from an EMBL/GenBank/DDBJ whole genome shotgun (WGS) entry which is preliminary data.</text>
</comment>
<organism evidence="1 2">
    <name type="scientific">Bowmanella dokdonensis</name>
    <dbReference type="NCBI Taxonomy" id="751969"/>
    <lineage>
        <taxon>Bacteria</taxon>
        <taxon>Pseudomonadati</taxon>
        <taxon>Pseudomonadota</taxon>
        <taxon>Gammaproteobacteria</taxon>
        <taxon>Alteromonadales</taxon>
        <taxon>Alteromonadaceae</taxon>
        <taxon>Bowmanella</taxon>
    </lineage>
</organism>
<sequence length="209" mass="23429">MPCYAVLTGDLVDSSQVPANHYDTLLYNLDQTLIQICDRFSGSYNIYRGDAFQLLLNQPDQALHAALLIRLSLKSAQSDARISVGLGKVDNLRQDIKSATGEAFTLSGKGLEQMDHLQRLKISSAASEFQFHMELLLRFADLLVGKTTARQAAALHEYLSLKDNSHQQIARRMNTSRVNVTKLLNQGHYELLSEFIRHSQQLSGTYFNA</sequence>
<dbReference type="Proteomes" id="UP000664654">
    <property type="component" value="Unassembled WGS sequence"/>
</dbReference>
<protein>
    <submittedName>
        <fullName evidence="1">Uncharacterized protein</fullName>
    </submittedName>
</protein>